<evidence type="ECO:0008006" key="5">
    <source>
        <dbReference type="Google" id="ProtNLM"/>
    </source>
</evidence>
<evidence type="ECO:0000313" key="4">
    <source>
        <dbReference type="Proteomes" id="UP000006263"/>
    </source>
</evidence>
<reference evidence="3 4" key="1">
    <citation type="journal article" date="2017" name="Antonie Van Leeuwenhoek">
        <title>Rhizobium rhizosphaerae sp. nov., a novel species isolated from rice rhizosphere.</title>
        <authorList>
            <person name="Zhao J.J."/>
            <person name="Zhang J."/>
            <person name="Zhang R.J."/>
            <person name="Zhang C.W."/>
            <person name="Yin H.Q."/>
            <person name="Zhang X.X."/>
        </authorList>
    </citation>
    <scope>NUCLEOTIDE SEQUENCE [LARGE SCALE GENOMIC DNA]</scope>
    <source>
        <strain evidence="3 4">KMM 241</strain>
    </source>
</reference>
<dbReference type="Pfam" id="PF18818">
    <property type="entry name" value="MPTase-PolyVal"/>
    <property type="match status" value="1"/>
</dbReference>
<dbReference type="GO" id="GO:0003697">
    <property type="term" value="F:single-stranded DNA binding"/>
    <property type="evidence" value="ECO:0007669"/>
    <property type="project" value="InterPro"/>
</dbReference>
<evidence type="ECO:0000259" key="2">
    <source>
        <dbReference type="Pfam" id="PF18818"/>
    </source>
</evidence>
<dbReference type="eggNOG" id="COG4227">
    <property type="taxonomic scope" value="Bacteria"/>
</dbReference>
<name>K6ZIR2_9ALTE</name>
<dbReference type="Pfam" id="PF08401">
    <property type="entry name" value="ArdcN"/>
    <property type="match status" value="1"/>
</dbReference>
<dbReference type="InterPro" id="IPR013610">
    <property type="entry name" value="ArdC_N"/>
</dbReference>
<feature type="domain" description="Polyvalent protein metallopeptidase" evidence="2">
    <location>
        <begin position="320"/>
        <end position="435"/>
    </location>
</feature>
<dbReference type="AlphaFoldDB" id="K6ZIR2"/>
<dbReference type="InterPro" id="IPR041459">
    <property type="entry name" value="MPTase-PolyVal"/>
</dbReference>
<dbReference type="OrthoDB" id="9792687at2"/>
<sequence length="464" mass="53288">MSNIAEFRSNRLLRLEYSLATGRSIESLMKKAEGLHGNMQFNTFLQQTSRLDWLDYDESLNANISVIRTVAKSLSELEQGVCYSITELVDELNGKRATTRLDKIFPMLESEFWGGVTKGELLPLLKEFTFWLDYIDELDLGDDLDSADSLLKFLQQPLFKQVTRLVELTELVPANWDLDANVFQNILKGISRSDKEFVQEWLSSVSTSHHYNAKSHREYKSLYTWMFLSMLVVQNNYKFNLWATKKQWLKMGYKLKPDAKPAPVFHYFTTNNDNDVVITDEQKAPDAVGRKISIVYNADEVVGFGGRCFSETKVTSLPILERRIDELGVRVEHHNGDAYYLPHDDVIFMPDKSLFKEKDATKTYYATLLHEMVHWTGHETRCNRQFGDGDSDPAYAFEELVAEIGSSFLCSRLGLTKQVRESSIRYIAGWLSELSDMVWGKTIQDAGTLANRASSFIYVPKRDD</sequence>
<protein>
    <recommendedName>
        <fullName evidence="5">DNA primase</fullName>
    </recommendedName>
</protein>
<dbReference type="Proteomes" id="UP000006263">
    <property type="component" value="Unassembled WGS sequence"/>
</dbReference>
<organism evidence="3 4">
    <name type="scientific">Paraglaciecola mesophila KMM 241</name>
    <dbReference type="NCBI Taxonomy" id="1128912"/>
    <lineage>
        <taxon>Bacteria</taxon>
        <taxon>Pseudomonadati</taxon>
        <taxon>Pseudomonadota</taxon>
        <taxon>Gammaproteobacteria</taxon>
        <taxon>Alteromonadales</taxon>
        <taxon>Alteromonadaceae</taxon>
        <taxon>Paraglaciecola</taxon>
    </lineage>
</organism>
<gene>
    <name evidence="3" type="ORF">GMES_0976</name>
</gene>
<evidence type="ECO:0000259" key="1">
    <source>
        <dbReference type="Pfam" id="PF08401"/>
    </source>
</evidence>
<dbReference type="RefSeq" id="WP_006991426.1">
    <property type="nucleotide sequence ID" value="NZ_BAEP01000020.1"/>
</dbReference>
<dbReference type="EMBL" id="BAEP01000020">
    <property type="protein sequence ID" value="GAC23275.1"/>
    <property type="molecule type" value="Genomic_DNA"/>
</dbReference>
<proteinExistence type="predicted"/>
<comment type="caution">
    <text evidence="3">The sequence shown here is derived from an EMBL/GenBank/DDBJ whole genome shotgun (WGS) entry which is preliminary data.</text>
</comment>
<evidence type="ECO:0000313" key="3">
    <source>
        <dbReference type="EMBL" id="GAC23275.1"/>
    </source>
</evidence>
<accession>K6ZIR2</accession>
<feature type="domain" description="N-terminal" evidence="1">
    <location>
        <begin position="179"/>
        <end position="283"/>
    </location>
</feature>